<proteinExistence type="predicted"/>
<keyword evidence="1" id="KW-0547">Nucleotide-binding</keyword>
<comment type="caution">
    <text evidence="5">The sequence shown here is derived from an EMBL/GenBank/DDBJ whole genome shotgun (WGS) entry which is preliminary data.</text>
</comment>
<dbReference type="AlphaFoldDB" id="A0A1T3NVV3"/>
<dbReference type="InterPro" id="IPR039421">
    <property type="entry name" value="Type_1_exporter"/>
</dbReference>
<dbReference type="Gene3D" id="3.40.50.300">
    <property type="entry name" value="P-loop containing nucleotide triphosphate hydrolases"/>
    <property type="match status" value="1"/>
</dbReference>
<keyword evidence="2" id="KW-0067">ATP-binding</keyword>
<dbReference type="InterPro" id="IPR003593">
    <property type="entry name" value="AAA+_ATPase"/>
</dbReference>
<feature type="compositionally biased region" description="Gly residues" evidence="3">
    <location>
        <begin position="28"/>
        <end position="49"/>
    </location>
</feature>
<protein>
    <recommendedName>
        <fullName evidence="4">ABC transporter domain-containing protein</fullName>
    </recommendedName>
</protein>
<dbReference type="Proteomes" id="UP000190037">
    <property type="component" value="Unassembled WGS sequence"/>
</dbReference>
<dbReference type="InterPro" id="IPR027417">
    <property type="entry name" value="P-loop_NTPase"/>
</dbReference>
<dbReference type="SMART" id="SM00382">
    <property type="entry name" value="AAA"/>
    <property type="match status" value="1"/>
</dbReference>
<dbReference type="PANTHER" id="PTHR43394:SF1">
    <property type="entry name" value="ATP-BINDING CASSETTE SUB-FAMILY B MEMBER 10, MITOCHONDRIAL"/>
    <property type="match status" value="1"/>
</dbReference>
<feature type="region of interest" description="Disordered" evidence="3">
    <location>
        <begin position="1"/>
        <end position="55"/>
    </location>
</feature>
<evidence type="ECO:0000256" key="2">
    <source>
        <dbReference type="ARBA" id="ARBA00022840"/>
    </source>
</evidence>
<dbReference type="InterPro" id="IPR003439">
    <property type="entry name" value="ABC_transporter-like_ATP-bd"/>
</dbReference>
<evidence type="ECO:0000313" key="6">
    <source>
        <dbReference type="Proteomes" id="UP000190037"/>
    </source>
</evidence>
<evidence type="ECO:0000256" key="3">
    <source>
        <dbReference type="SAM" id="MobiDB-lite"/>
    </source>
</evidence>
<dbReference type="PROSITE" id="PS50893">
    <property type="entry name" value="ABC_TRANSPORTER_2"/>
    <property type="match status" value="1"/>
</dbReference>
<dbReference type="GO" id="GO:0016887">
    <property type="term" value="F:ATP hydrolysis activity"/>
    <property type="evidence" value="ECO:0007669"/>
    <property type="project" value="InterPro"/>
</dbReference>
<organism evidence="5 6">
    <name type="scientific">Embleya scabrispora</name>
    <dbReference type="NCBI Taxonomy" id="159449"/>
    <lineage>
        <taxon>Bacteria</taxon>
        <taxon>Bacillati</taxon>
        <taxon>Actinomycetota</taxon>
        <taxon>Actinomycetes</taxon>
        <taxon>Kitasatosporales</taxon>
        <taxon>Streptomycetaceae</taxon>
        <taxon>Embleya</taxon>
    </lineage>
</organism>
<dbReference type="SUPFAM" id="SSF52540">
    <property type="entry name" value="P-loop containing nucleoside triphosphate hydrolases"/>
    <property type="match status" value="1"/>
</dbReference>
<dbReference type="GO" id="GO:0015421">
    <property type="term" value="F:ABC-type oligopeptide transporter activity"/>
    <property type="evidence" value="ECO:0007669"/>
    <property type="project" value="TreeGrafter"/>
</dbReference>
<gene>
    <name evidence="5" type="ORF">B4N89_07345</name>
</gene>
<dbReference type="EMBL" id="MWQN01000001">
    <property type="protein sequence ID" value="OPC80791.1"/>
    <property type="molecule type" value="Genomic_DNA"/>
</dbReference>
<name>A0A1T3NVV3_9ACTN</name>
<dbReference type="PANTHER" id="PTHR43394">
    <property type="entry name" value="ATP-DEPENDENT PERMEASE MDL1, MITOCHONDRIAL"/>
    <property type="match status" value="1"/>
</dbReference>
<sequence>MVARRGADPPGAVGRGGRIRGARSGIPGADGGAGRGGACPRGAGTGGRVAGDRARRVRHRTHSAAGGGELVFRGVRVRVPEGEAGSGEGRAVLDGIDLTVPAGACVALVGASGSGKSTLAALAGRLREPDEGEVLLDGLPVTRLARGELRRGVAYAFPRPVLMGADLAEALSYGRPGADPEAVTGAARTAHADDFVRRLPAGYATRTDGLKLSDGEVQRLGLARALIQDARVLVLDDATGGLDTVTEHHIHEAFRTGLADRTRIVVAHHATAAADADFVAWLESGRIKALGPHTELWSDPAYRAVFAREERT</sequence>
<evidence type="ECO:0000313" key="5">
    <source>
        <dbReference type="EMBL" id="OPC80791.1"/>
    </source>
</evidence>
<evidence type="ECO:0000259" key="4">
    <source>
        <dbReference type="PROSITE" id="PS50893"/>
    </source>
</evidence>
<evidence type="ECO:0000256" key="1">
    <source>
        <dbReference type="ARBA" id="ARBA00022741"/>
    </source>
</evidence>
<reference evidence="5 6" key="1">
    <citation type="submission" date="2017-03" db="EMBL/GenBank/DDBJ databases">
        <title>Draft genome sequence of Streptomyces scabrisporus NF3, endophyte isolated from Amphipterygium adstringens.</title>
        <authorList>
            <person name="Vazquez M."/>
            <person name="Ceapa C.D."/>
            <person name="Rodriguez Luna D."/>
            <person name="Sanchez Esquivel S."/>
        </authorList>
    </citation>
    <scope>NUCLEOTIDE SEQUENCE [LARGE SCALE GENOMIC DNA]</scope>
    <source>
        <strain evidence="5 6">NF3</strain>
    </source>
</reference>
<feature type="domain" description="ABC transporter" evidence="4">
    <location>
        <begin position="77"/>
        <end position="309"/>
    </location>
</feature>
<dbReference type="Pfam" id="PF00005">
    <property type="entry name" value="ABC_tran"/>
    <property type="match status" value="1"/>
</dbReference>
<dbReference type="GO" id="GO:0005524">
    <property type="term" value="F:ATP binding"/>
    <property type="evidence" value="ECO:0007669"/>
    <property type="project" value="UniProtKB-KW"/>
</dbReference>
<keyword evidence="6" id="KW-1185">Reference proteome</keyword>
<dbReference type="STRING" id="159449.B4N89_07345"/>
<accession>A0A1T3NVV3</accession>